<dbReference type="STRING" id="559515.M4BHW0"/>
<dbReference type="Proteomes" id="UP000011713">
    <property type="component" value="Unassembled WGS sequence"/>
</dbReference>
<dbReference type="VEuPathDB" id="FungiDB:HpaG805986"/>
<feature type="region of interest" description="Disordered" evidence="1">
    <location>
        <begin position="1"/>
        <end position="22"/>
    </location>
</feature>
<dbReference type="EnsemblProtists" id="HpaT805986">
    <property type="protein sequence ID" value="HpaP805986"/>
    <property type="gene ID" value="HpaG805986"/>
</dbReference>
<proteinExistence type="predicted"/>
<dbReference type="InParanoid" id="M4BHW0"/>
<organism evidence="2 3">
    <name type="scientific">Hyaloperonospora arabidopsidis (strain Emoy2)</name>
    <name type="common">Downy mildew agent</name>
    <name type="synonym">Peronospora arabidopsidis</name>
    <dbReference type="NCBI Taxonomy" id="559515"/>
    <lineage>
        <taxon>Eukaryota</taxon>
        <taxon>Sar</taxon>
        <taxon>Stramenopiles</taxon>
        <taxon>Oomycota</taxon>
        <taxon>Peronosporomycetes</taxon>
        <taxon>Peronosporales</taxon>
        <taxon>Peronosporaceae</taxon>
        <taxon>Hyaloperonospora</taxon>
    </lineage>
</organism>
<dbReference type="HOGENOM" id="CLU_073221_0_0_1"/>
<keyword evidence="3" id="KW-1185">Reference proteome</keyword>
<protein>
    <submittedName>
        <fullName evidence="2">Uncharacterized protein</fullName>
    </submittedName>
</protein>
<accession>M4BHW0</accession>
<evidence type="ECO:0000256" key="1">
    <source>
        <dbReference type="SAM" id="MobiDB-lite"/>
    </source>
</evidence>
<dbReference type="AlphaFoldDB" id="M4BHW0"/>
<sequence>MFLRDKELARGGKRSGQSDRKRVLQLAREQRKARIQKQELEVAAQHIQRFVRGRLAARRLRTQMRVEYDQKLSDIDQLKVILQLHDMALPYESLFECNSVLSTDVKVSLGFKTVRDLAEAVPEMLRYLLSGQLLVIHPMERARKMLYSELKSAPLMQIESLYCNALVDFVVHLLTTTSGILEQFVMEVISVPILNQLVGVDRMLKVADVSLWDRLLSAGLHMSVFDFPASPVAGITSEAWFLGNVLWISDR</sequence>
<reference evidence="3" key="1">
    <citation type="journal article" date="2010" name="Science">
        <title>Signatures of adaptation to obligate biotrophy in the Hyaloperonospora arabidopsidis genome.</title>
        <authorList>
            <person name="Baxter L."/>
            <person name="Tripathy S."/>
            <person name="Ishaque N."/>
            <person name="Boot N."/>
            <person name="Cabral A."/>
            <person name="Kemen E."/>
            <person name="Thines M."/>
            <person name="Ah-Fong A."/>
            <person name="Anderson R."/>
            <person name="Badejoko W."/>
            <person name="Bittner-Eddy P."/>
            <person name="Boore J.L."/>
            <person name="Chibucos M.C."/>
            <person name="Coates M."/>
            <person name="Dehal P."/>
            <person name="Delehaunty K."/>
            <person name="Dong S."/>
            <person name="Downton P."/>
            <person name="Dumas B."/>
            <person name="Fabro G."/>
            <person name="Fronick C."/>
            <person name="Fuerstenberg S.I."/>
            <person name="Fulton L."/>
            <person name="Gaulin E."/>
            <person name="Govers F."/>
            <person name="Hughes L."/>
            <person name="Humphray S."/>
            <person name="Jiang R.H."/>
            <person name="Judelson H."/>
            <person name="Kamoun S."/>
            <person name="Kyung K."/>
            <person name="Meijer H."/>
            <person name="Minx P."/>
            <person name="Morris P."/>
            <person name="Nelson J."/>
            <person name="Phuntumart V."/>
            <person name="Qutob D."/>
            <person name="Rehmany A."/>
            <person name="Rougon-Cardoso A."/>
            <person name="Ryden P."/>
            <person name="Torto-Alalibo T."/>
            <person name="Studholme D."/>
            <person name="Wang Y."/>
            <person name="Win J."/>
            <person name="Wood J."/>
            <person name="Clifton S.W."/>
            <person name="Rogers J."/>
            <person name="Van den Ackerveken G."/>
            <person name="Jones J.D."/>
            <person name="McDowell J.M."/>
            <person name="Beynon J."/>
            <person name="Tyler B.M."/>
        </authorList>
    </citation>
    <scope>NUCLEOTIDE SEQUENCE [LARGE SCALE GENOMIC DNA]</scope>
    <source>
        <strain evidence="3">Emoy2</strain>
    </source>
</reference>
<reference evidence="2" key="2">
    <citation type="submission" date="2015-06" db="UniProtKB">
        <authorList>
            <consortium name="EnsemblProtists"/>
        </authorList>
    </citation>
    <scope>IDENTIFICATION</scope>
    <source>
        <strain evidence="2">Emoy2</strain>
    </source>
</reference>
<evidence type="ECO:0000313" key="3">
    <source>
        <dbReference type="Proteomes" id="UP000011713"/>
    </source>
</evidence>
<dbReference type="eggNOG" id="ENOG502SC7J">
    <property type="taxonomic scope" value="Eukaryota"/>
</dbReference>
<dbReference type="PROSITE" id="PS50096">
    <property type="entry name" value="IQ"/>
    <property type="match status" value="1"/>
</dbReference>
<name>M4BHW0_HYAAE</name>
<evidence type="ECO:0000313" key="2">
    <source>
        <dbReference type="EnsemblProtists" id="HpaP805986"/>
    </source>
</evidence>
<dbReference type="EMBL" id="JH598269">
    <property type="status" value="NOT_ANNOTATED_CDS"/>
    <property type="molecule type" value="Genomic_DNA"/>
</dbReference>